<sequence>MAEFRRIVLCADDYGLSPGVNRAIRDLLTRGRINATSVMMVTPAIDRAEADALASIKSQEPNIAIGLHVTLTAPFRPLTADYAPLRDGALLSIGQTLGAAMLRRLRSALIAAEIRAQIEKFTATFGAPPDYLDGHQHVQIFPQVRDAFLEVVSRDLPKAWVRQCGRVTPVTSRLSDRKGLLLDILSAGFRTRAARLGVRTNPAFAGSYDFHADPNFAVLFPRFLDGLPADSVVMCHPGFVDDMLKRLDPLTDLREREYAFFSAETFPKIMAANRVTLA</sequence>
<comment type="cofactor">
    <cofactor evidence="1">
        <name>Mg(2+)</name>
        <dbReference type="ChEBI" id="CHEBI:18420"/>
    </cofactor>
</comment>
<evidence type="ECO:0000313" key="6">
    <source>
        <dbReference type="EMBL" id="ARP99932.1"/>
    </source>
</evidence>
<dbReference type="Gene3D" id="3.20.20.370">
    <property type="entry name" value="Glycoside hydrolase/deacetylase"/>
    <property type="match status" value="1"/>
</dbReference>
<dbReference type="RefSeq" id="WP_086088337.1">
    <property type="nucleotide sequence ID" value="NZ_CP021112.1"/>
</dbReference>
<evidence type="ECO:0000256" key="3">
    <source>
        <dbReference type="ARBA" id="ARBA00022801"/>
    </source>
</evidence>
<dbReference type="Proteomes" id="UP000194137">
    <property type="component" value="Chromosome"/>
</dbReference>
<proteinExistence type="predicted"/>
<keyword evidence="7" id="KW-1185">Reference proteome</keyword>
<evidence type="ECO:0000256" key="2">
    <source>
        <dbReference type="ARBA" id="ARBA00022723"/>
    </source>
</evidence>
<dbReference type="STRING" id="1235591.CAK95_13185"/>
<dbReference type="InterPro" id="IPR006879">
    <property type="entry name" value="YdjC-like"/>
</dbReference>
<dbReference type="EMBL" id="CP021112">
    <property type="protein sequence ID" value="ARP99932.1"/>
    <property type="molecule type" value="Genomic_DNA"/>
</dbReference>
<gene>
    <name evidence="6" type="ORF">CAK95_13185</name>
</gene>
<keyword evidence="2" id="KW-0479">Metal-binding</keyword>
<name>A0A1W6ZRI0_9HYPH</name>
<reference evidence="6 7" key="1">
    <citation type="submission" date="2017-05" db="EMBL/GenBank/DDBJ databases">
        <title>Full genome sequence of Pseudorhodoplanes sinuspersici.</title>
        <authorList>
            <person name="Dastgheib S.M.M."/>
            <person name="Shavandi M."/>
            <person name="Tirandaz H."/>
        </authorList>
    </citation>
    <scope>NUCLEOTIDE SEQUENCE [LARGE SCALE GENOMIC DNA]</scope>
    <source>
        <strain evidence="6 7">RIPI110</strain>
    </source>
</reference>
<dbReference type="GO" id="GO:0046872">
    <property type="term" value="F:metal ion binding"/>
    <property type="evidence" value="ECO:0007669"/>
    <property type="project" value="UniProtKB-KW"/>
</dbReference>
<dbReference type="InterPro" id="IPR011330">
    <property type="entry name" value="Glyco_hydro/deAcase_b/a-brl"/>
</dbReference>
<dbReference type="OrthoDB" id="9774177at2"/>
<organism evidence="6 7">
    <name type="scientific">Pseudorhodoplanes sinuspersici</name>
    <dbReference type="NCBI Taxonomy" id="1235591"/>
    <lineage>
        <taxon>Bacteria</taxon>
        <taxon>Pseudomonadati</taxon>
        <taxon>Pseudomonadota</taxon>
        <taxon>Alphaproteobacteria</taxon>
        <taxon>Hyphomicrobiales</taxon>
        <taxon>Pseudorhodoplanes</taxon>
    </lineage>
</organism>
<evidence type="ECO:0000256" key="5">
    <source>
        <dbReference type="ARBA" id="ARBA00023277"/>
    </source>
</evidence>
<dbReference type="GO" id="GO:0005975">
    <property type="term" value="P:carbohydrate metabolic process"/>
    <property type="evidence" value="ECO:0007669"/>
    <property type="project" value="InterPro"/>
</dbReference>
<protein>
    <submittedName>
        <fullName evidence="6">Uncharacterized protein</fullName>
    </submittedName>
</protein>
<dbReference type="AlphaFoldDB" id="A0A1W6ZRI0"/>
<keyword evidence="5" id="KW-0119">Carbohydrate metabolism</keyword>
<dbReference type="GO" id="GO:0019213">
    <property type="term" value="F:deacetylase activity"/>
    <property type="evidence" value="ECO:0007669"/>
    <property type="project" value="TreeGrafter"/>
</dbReference>
<evidence type="ECO:0000256" key="1">
    <source>
        <dbReference type="ARBA" id="ARBA00001946"/>
    </source>
</evidence>
<dbReference type="PANTHER" id="PTHR31609:SF1">
    <property type="entry name" value="CARBOHYDRATE DEACETYLASE"/>
    <property type="match status" value="1"/>
</dbReference>
<dbReference type="KEGG" id="psin:CAK95_13185"/>
<dbReference type="SUPFAM" id="SSF88713">
    <property type="entry name" value="Glycoside hydrolase/deacetylase"/>
    <property type="match status" value="1"/>
</dbReference>
<dbReference type="GO" id="GO:0016787">
    <property type="term" value="F:hydrolase activity"/>
    <property type="evidence" value="ECO:0007669"/>
    <property type="project" value="UniProtKB-KW"/>
</dbReference>
<keyword evidence="4" id="KW-0460">Magnesium</keyword>
<dbReference type="CDD" id="cd10807">
    <property type="entry name" value="YdjC_like_3"/>
    <property type="match status" value="1"/>
</dbReference>
<evidence type="ECO:0000313" key="7">
    <source>
        <dbReference type="Proteomes" id="UP000194137"/>
    </source>
</evidence>
<accession>A0A1W6ZRI0</accession>
<keyword evidence="3" id="KW-0378">Hydrolase</keyword>
<dbReference type="PANTHER" id="PTHR31609">
    <property type="entry name" value="YDJC DEACETYLASE FAMILY MEMBER"/>
    <property type="match status" value="1"/>
</dbReference>
<dbReference type="Pfam" id="PF04794">
    <property type="entry name" value="YdjC"/>
    <property type="match status" value="1"/>
</dbReference>
<evidence type="ECO:0000256" key="4">
    <source>
        <dbReference type="ARBA" id="ARBA00022842"/>
    </source>
</evidence>